<dbReference type="Proteomes" id="UP000240572">
    <property type="component" value="Unassembled WGS sequence"/>
</dbReference>
<accession>A0A2P8D408</accession>
<evidence type="ECO:0000313" key="2">
    <source>
        <dbReference type="EMBL" id="PSK91953.1"/>
    </source>
</evidence>
<dbReference type="InterPro" id="IPR037026">
    <property type="entry name" value="Vgr_OB-fold_dom_sf"/>
</dbReference>
<evidence type="ECO:0000259" key="1">
    <source>
        <dbReference type="Pfam" id="PF04717"/>
    </source>
</evidence>
<dbReference type="InterPro" id="IPR006531">
    <property type="entry name" value="Gp5/Vgr_OB"/>
</dbReference>
<sequence length="627" mass="69234">MIATSGISRTLIPANIGANIWIGDKNIRDIHSLKITQRHAGHDELELRFYQDQVQQEGAMIFEGAEKLLGQVAEIVVRDHNAADDSKRLEHLFVISQVSFDHSSRNEGILVLKGFAPTYILDGAPHYESFYRQSLSTIAKTVSKPLERLKSKIKADPTLDDTISYVSRYNESSWNFLKRISAVTGQWLYFSGRELVFGKPETQQSRDLVYGNNCFNLVLGMLAKPVLGGYFDYEAPGHNPIAVAASNDTDVADSDRGFAFGKAKGIYGEDSFTHPVALPADARLLSVAGKSKANTTAADMYHISGESNLHELRVGMIANLKMRRAGVSVEHTPIRITAIVHELDATGHYVNSFEAISAESNMPPAISFEQPRTHSMPAEVIDNKDPMGQGRVQVRFLGWRQDHSMQQTDWIRILTPDAGSSDVVGQNRGYVFIPEPGDQVMVDFEQSNPDRPFVQGSIFHGKNGKGGGTGNNTKSIMTRSGHTFEINDGDNGTHIILRDPSGNEIYLDTQGRNITITTPETMTLISKNMKIQVEENMDIQVGKNITERAGENKAQSIGKHKRVSVGKNYDLTATDIREEALESFTSESVTSEHTASQELNINSVEGSIKKHAEQEIRNNSGSKGLLF</sequence>
<dbReference type="SUPFAM" id="SSF69255">
    <property type="entry name" value="gp5 N-terminal domain-like"/>
    <property type="match status" value="1"/>
</dbReference>
<protein>
    <submittedName>
        <fullName evidence="2">Uncharacterized protein involved in type VI secretion and phage assembly</fullName>
    </submittedName>
</protein>
<dbReference type="OrthoDB" id="727155at2"/>
<dbReference type="Pfam" id="PF04717">
    <property type="entry name" value="Phage_base_V"/>
    <property type="match status" value="1"/>
</dbReference>
<keyword evidence="3" id="KW-1185">Reference proteome</keyword>
<dbReference type="SUPFAM" id="SSF69349">
    <property type="entry name" value="Phage fibre proteins"/>
    <property type="match status" value="1"/>
</dbReference>
<organism evidence="2 3">
    <name type="scientific">Taibaiella chishuiensis</name>
    <dbReference type="NCBI Taxonomy" id="1434707"/>
    <lineage>
        <taxon>Bacteria</taxon>
        <taxon>Pseudomonadati</taxon>
        <taxon>Bacteroidota</taxon>
        <taxon>Chitinophagia</taxon>
        <taxon>Chitinophagales</taxon>
        <taxon>Chitinophagaceae</taxon>
        <taxon>Taibaiella</taxon>
    </lineage>
</organism>
<reference evidence="2 3" key="1">
    <citation type="submission" date="2018-03" db="EMBL/GenBank/DDBJ databases">
        <title>Genomic Encyclopedia of Type Strains, Phase III (KMG-III): the genomes of soil and plant-associated and newly described type strains.</title>
        <authorList>
            <person name="Whitman W."/>
        </authorList>
    </citation>
    <scope>NUCLEOTIDE SEQUENCE [LARGE SCALE GENOMIC DNA]</scope>
    <source>
        <strain evidence="2 3">CGMCC 1.12700</strain>
    </source>
</reference>
<dbReference type="Gene3D" id="2.40.50.230">
    <property type="entry name" value="Gp5 N-terminal domain"/>
    <property type="match status" value="1"/>
</dbReference>
<evidence type="ECO:0000313" key="3">
    <source>
        <dbReference type="Proteomes" id="UP000240572"/>
    </source>
</evidence>
<proteinExistence type="predicted"/>
<name>A0A2P8D408_9BACT</name>
<dbReference type="EMBL" id="PYGD01000004">
    <property type="protein sequence ID" value="PSK91953.1"/>
    <property type="molecule type" value="Genomic_DNA"/>
</dbReference>
<comment type="caution">
    <text evidence="2">The sequence shown here is derived from an EMBL/GenBank/DDBJ whole genome shotgun (WGS) entry which is preliminary data.</text>
</comment>
<dbReference type="AlphaFoldDB" id="A0A2P8D408"/>
<dbReference type="RefSeq" id="WP_106523035.1">
    <property type="nucleotide sequence ID" value="NZ_PYGD01000004.1"/>
</dbReference>
<gene>
    <name evidence="2" type="ORF">B0I18_10447</name>
</gene>
<feature type="domain" description="Gp5/Type VI secretion system Vgr protein OB-fold" evidence="1">
    <location>
        <begin position="377"/>
        <end position="459"/>
    </location>
</feature>
<dbReference type="SUPFAM" id="SSF69279">
    <property type="entry name" value="Phage tail proteins"/>
    <property type="match status" value="1"/>
</dbReference>